<evidence type="ECO:0000259" key="2">
    <source>
        <dbReference type="PROSITE" id="PS50835"/>
    </source>
</evidence>
<sequence>QQCLLAKLQEVLLLKSHGSKIKSKSNPAKSILSILIENISTILGDVAVFRCTVDGSQPLCVQWQKDENCIAEDPNIERRFENKEATLRILTCEAIHSGKYTCQVVNDAGQDRCFATLKVQGKPPMIHEKPELIKVTRGDPVSLECRVAGSPQIRVKWTKEGKELQSSRKHHLYFDNNLSSLNIQSSQPEDSGEYLFEAKNSFGTCRCKVMLVVLEQIVCVLSLILMIFYYHFKQKKSFRQHSLGN</sequence>
<dbReference type="InterPro" id="IPR013783">
    <property type="entry name" value="Ig-like_fold"/>
</dbReference>
<name>A0A8C9Z9W6_SANLU</name>
<dbReference type="InterPro" id="IPR003598">
    <property type="entry name" value="Ig_sub2"/>
</dbReference>
<keyword evidence="1" id="KW-0812">Transmembrane</keyword>
<dbReference type="InterPro" id="IPR036179">
    <property type="entry name" value="Ig-like_dom_sf"/>
</dbReference>
<keyword evidence="1" id="KW-1133">Transmembrane helix</keyword>
<dbReference type="CDD" id="cd00096">
    <property type="entry name" value="Ig"/>
    <property type="match status" value="1"/>
</dbReference>
<evidence type="ECO:0000256" key="1">
    <source>
        <dbReference type="SAM" id="Phobius"/>
    </source>
</evidence>
<keyword evidence="1" id="KW-0472">Membrane</keyword>
<dbReference type="Ensembl" id="ENSSLUT00000038182.1">
    <property type="protein sequence ID" value="ENSSLUP00000037035.1"/>
    <property type="gene ID" value="ENSSLUG00000016525.1"/>
</dbReference>
<dbReference type="InterPro" id="IPR003599">
    <property type="entry name" value="Ig_sub"/>
</dbReference>
<dbReference type="AlphaFoldDB" id="A0A8C9Z9W6"/>
<dbReference type="SUPFAM" id="SSF48726">
    <property type="entry name" value="Immunoglobulin"/>
    <property type="match status" value="2"/>
</dbReference>
<evidence type="ECO:0000313" key="4">
    <source>
        <dbReference type="Proteomes" id="UP000694568"/>
    </source>
</evidence>
<dbReference type="InterPro" id="IPR013098">
    <property type="entry name" value="Ig_I-set"/>
</dbReference>
<dbReference type="PANTHER" id="PTHR45080">
    <property type="entry name" value="CONTACTIN 5"/>
    <property type="match status" value="1"/>
</dbReference>
<evidence type="ECO:0000313" key="3">
    <source>
        <dbReference type="Ensembl" id="ENSSLUP00000037035.1"/>
    </source>
</evidence>
<dbReference type="InterPro" id="IPR007110">
    <property type="entry name" value="Ig-like_dom"/>
</dbReference>
<dbReference type="GO" id="GO:0007156">
    <property type="term" value="P:homophilic cell adhesion via plasma membrane adhesion molecules"/>
    <property type="evidence" value="ECO:0007669"/>
    <property type="project" value="TreeGrafter"/>
</dbReference>
<dbReference type="Pfam" id="PF07679">
    <property type="entry name" value="I-set"/>
    <property type="match status" value="2"/>
</dbReference>
<reference evidence="3" key="1">
    <citation type="submission" date="2025-08" db="UniProtKB">
        <authorList>
            <consortium name="Ensembl"/>
        </authorList>
    </citation>
    <scope>IDENTIFICATION</scope>
</reference>
<dbReference type="SMART" id="SM00408">
    <property type="entry name" value="IGc2"/>
    <property type="match status" value="2"/>
</dbReference>
<dbReference type="PROSITE" id="PS50835">
    <property type="entry name" value="IG_LIKE"/>
    <property type="match status" value="2"/>
</dbReference>
<dbReference type="Proteomes" id="UP000694568">
    <property type="component" value="Unplaced"/>
</dbReference>
<dbReference type="PANTHER" id="PTHR45080:SF34">
    <property type="entry name" value="MYOSIN LIGHT CHAIN KINASE, SMOOTH MUSCLE-LIKE"/>
    <property type="match status" value="1"/>
</dbReference>
<dbReference type="FunFam" id="2.60.40.10:FF:000022">
    <property type="entry name" value="Cardiac titin"/>
    <property type="match status" value="2"/>
</dbReference>
<dbReference type="SMART" id="SM00409">
    <property type="entry name" value="IG"/>
    <property type="match status" value="2"/>
</dbReference>
<dbReference type="GeneTree" id="ENSGT01110000267173"/>
<reference evidence="3" key="2">
    <citation type="submission" date="2025-09" db="UniProtKB">
        <authorList>
            <consortium name="Ensembl"/>
        </authorList>
    </citation>
    <scope>IDENTIFICATION</scope>
</reference>
<dbReference type="GO" id="GO:0043025">
    <property type="term" value="C:neuronal cell body"/>
    <property type="evidence" value="ECO:0007669"/>
    <property type="project" value="TreeGrafter"/>
</dbReference>
<dbReference type="Gene3D" id="2.60.40.10">
    <property type="entry name" value="Immunoglobulins"/>
    <property type="match status" value="2"/>
</dbReference>
<feature type="domain" description="Ig-like" evidence="2">
    <location>
        <begin position="124"/>
        <end position="201"/>
    </location>
</feature>
<dbReference type="GO" id="GO:0050808">
    <property type="term" value="P:synapse organization"/>
    <property type="evidence" value="ECO:0007669"/>
    <property type="project" value="TreeGrafter"/>
</dbReference>
<dbReference type="GO" id="GO:0030424">
    <property type="term" value="C:axon"/>
    <property type="evidence" value="ECO:0007669"/>
    <property type="project" value="TreeGrafter"/>
</dbReference>
<organism evidence="3 4">
    <name type="scientific">Sander lucioperca</name>
    <name type="common">Pike-perch</name>
    <name type="synonym">Perca lucioperca</name>
    <dbReference type="NCBI Taxonomy" id="283035"/>
    <lineage>
        <taxon>Eukaryota</taxon>
        <taxon>Metazoa</taxon>
        <taxon>Chordata</taxon>
        <taxon>Craniata</taxon>
        <taxon>Vertebrata</taxon>
        <taxon>Euteleostomi</taxon>
        <taxon>Actinopterygii</taxon>
        <taxon>Neopterygii</taxon>
        <taxon>Teleostei</taxon>
        <taxon>Neoteleostei</taxon>
        <taxon>Acanthomorphata</taxon>
        <taxon>Eupercaria</taxon>
        <taxon>Perciformes</taxon>
        <taxon>Percoidei</taxon>
        <taxon>Percidae</taxon>
        <taxon>Luciopercinae</taxon>
        <taxon>Sander</taxon>
    </lineage>
</organism>
<dbReference type="GO" id="GO:0005886">
    <property type="term" value="C:plasma membrane"/>
    <property type="evidence" value="ECO:0007669"/>
    <property type="project" value="TreeGrafter"/>
</dbReference>
<proteinExistence type="predicted"/>
<protein>
    <recommendedName>
        <fullName evidence="2">Ig-like domain-containing protein</fullName>
    </recommendedName>
</protein>
<dbReference type="InterPro" id="IPR050958">
    <property type="entry name" value="Cell_Adh-Cytoskel_Orgn"/>
</dbReference>
<dbReference type="GO" id="GO:0008046">
    <property type="term" value="F:axon guidance receptor activity"/>
    <property type="evidence" value="ECO:0007669"/>
    <property type="project" value="TreeGrafter"/>
</dbReference>
<keyword evidence="4" id="KW-1185">Reference proteome</keyword>
<accession>A0A8C9Z9W6</accession>
<feature type="transmembrane region" description="Helical" evidence="1">
    <location>
        <begin position="209"/>
        <end position="232"/>
    </location>
</feature>
<feature type="domain" description="Ig-like" evidence="2">
    <location>
        <begin position="27"/>
        <end position="118"/>
    </location>
</feature>